<dbReference type="PATRIC" id="fig|1423744.4.peg.727"/>
<dbReference type="STRING" id="1423744.FC86_GL000707"/>
<evidence type="ECO:0000259" key="3">
    <source>
        <dbReference type="PROSITE" id="PS51462"/>
    </source>
</evidence>
<dbReference type="GO" id="GO:0016787">
    <property type="term" value="F:hydrolase activity"/>
    <property type="evidence" value="ECO:0007669"/>
    <property type="project" value="UniProtKB-KW"/>
</dbReference>
<comment type="cofactor">
    <cofactor evidence="1">
        <name>Mg(2+)</name>
        <dbReference type="ChEBI" id="CHEBI:18420"/>
    </cofactor>
</comment>
<evidence type="ECO:0000313" key="4">
    <source>
        <dbReference type="EMBL" id="KRN03601.1"/>
    </source>
</evidence>
<dbReference type="EMBL" id="AYZL01000020">
    <property type="protein sequence ID" value="KRN03601.1"/>
    <property type="molecule type" value="Genomic_DNA"/>
</dbReference>
<evidence type="ECO:0000256" key="1">
    <source>
        <dbReference type="ARBA" id="ARBA00001946"/>
    </source>
</evidence>
<dbReference type="Pfam" id="PF00293">
    <property type="entry name" value="NUDIX"/>
    <property type="match status" value="1"/>
</dbReference>
<dbReference type="PROSITE" id="PS51462">
    <property type="entry name" value="NUDIX"/>
    <property type="match status" value="1"/>
</dbReference>
<organism evidence="4 5">
    <name type="scientific">Holzapfeliella floricola DSM 23037 = JCM 16512</name>
    <dbReference type="NCBI Taxonomy" id="1423744"/>
    <lineage>
        <taxon>Bacteria</taxon>
        <taxon>Bacillati</taxon>
        <taxon>Bacillota</taxon>
        <taxon>Bacilli</taxon>
        <taxon>Lactobacillales</taxon>
        <taxon>Lactobacillaceae</taxon>
        <taxon>Holzapfeliella</taxon>
    </lineage>
</organism>
<comment type="caution">
    <text evidence="4">The sequence shown here is derived from an EMBL/GenBank/DDBJ whole genome shotgun (WGS) entry which is preliminary data.</text>
</comment>
<evidence type="ECO:0000256" key="2">
    <source>
        <dbReference type="ARBA" id="ARBA00022801"/>
    </source>
</evidence>
<keyword evidence="5" id="KW-1185">Reference proteome</keyword>
<feature type="domain" description="Nudix hydrolase" evidence="3">
    <location>
        <begin position="41"/>
        <end position="171"/>
    </location>
</feature>
<dbReference type="Proteomes" id="UP000051378">
    <property type="component" value="Unassembled WGS sequence"/>
</dbReference>
<dbReference type="CDD" id="cd03424">
    <property type="entry name" value="NUDIX_ADPRase_Nudt5_UGPPase_Nudt14"/>
    <property type="match status" value="1"/>
</dbReference>
<accession>A0A0R2DHM1</accession>
<dbReference type="GO" id="GO:0019693">
    <property type="term" value="P:ribose phosphate metabolic process"/>
    <property type="evidence" value="ECO:0007669"/>
    <property type="project" value="TreeGrafter"/>
</dbReference>
<dbReference type="AlphaFoldDB" id="A0A0R2DHM1"/>
<dbReference type="OrthoDB" id="9806150at2"/>
<dbReference type="PANTHER" id="PTHR11839:SF18">
    <property type="entry name" value="NUDIX HYDROLASE DOMAIN-CONTAINING PROTEIN"/>
    <property type="match status" value="1"/>
</dbReference>
<dbReference type="InterPro" id="IPR000086">
    <property type="entry name" value="NUDIX_hydrolase_dom"/>
</dbReference>
<proteinExistence type="predicted"/>
<dbReference type="GO" id="GO:0006753">
    <property type="term" value="P:nucleoside phosphate metabolic process"/>
    <property type="evidence" value="ECO:0007669"/>
    <property type="project" value="TreeGrafter"/>
</dbReference>
<protein>
    <submittedName>
        <fullName evidence="4">ADP-ribose pyrophosphatase</fullName>
    </submittedName>
</protein>
<dbReference type="GO" id="GO:0005829">
    <property type="term" value="C:cytosol"/>
    <property type="evidence" value="ECO:0007669"/>
    <property type="project" value="TreeGrafter"/>
</dbReference>
<evidence type="ECO:0000313" key="5">
    <source>
        <dbReference type="Proteomes" id="UP000051378"/>
    </source>
</evidence>
<dbReference type="InterPro" id="IPR015797">
    <property type="entry name" value="NUDIX_hydrolase-like_dom_sf"/>
</dbReference>
<keyword evidence="2" id="KW-0378">Hydrolase</keyword>
<dbReference type="Gene3D" id="3.90.79.10">
    <property type="entry name" value="Nucleoside Triphosphate Pyrophosphohydrolase"/>
    <property type="match status" value="1"/>
</dbReference>
<dbReference type="PANTHER" id="PTHR11839">
    <property type="entry name" value="UDP/ADP-SUGAR PYROPHOSPHATASE"/>
    <property type="match status" value="1"/>
</dbReference>
<reference evidence="4 5" key="1">
    <citation type="journal article" date="2015" name="Genome Announc.">
        <title>Expanding the biotechnology potential of lactobacilli through comparative genomics of 213 strains and associated genera.</title>
        <authorList>
            <person name="Sun Z."/>
            <person name="Harris H.M."/>
            <person name="McCann A."/>
            <person name="Guo C."/>
            <person name="Argimon S."/>
            <person name="Zhang W."/>
            <person name="Yang X."/>
            <person name="Jeffery I.B."/>
            <person name="Cooney J.C."/>
            <person name="Kagawa T.F."/>
            <person name="Liu W."/>
            <person name="Song Y."/>
            <person name="Salvetti E."/>
            <person name="Wrobel A."/>
            <person name="Rasinkangas P."/>
            <person name="Parkhill J."/>
            <person name="Rea M.C."/>
            <person name="O'Sullivan O."/>
            <person name="Ritari J."/>
            <person name="Douillard F.P."/>
            <person name="Paul Ross R."/>
            <person name="Yang R."/>
            <person name="Briner A.E."/>
            <person name="Felis G.E."/>
            <person name="de Vos W.M."/>
            <person name="Barrangou R."/>
            <person name="Klaenhammer T.R."/>
            <person name="Caufield P.W."/>
            <person name="Cui Y."/>
            <person name="Zhang H."/>
            <person name="O'Toole P.W."/>
        </authorList>
    </citation>
    <scope>NUCLEOTIDE SEQUENCE [LARGE SCALE GENOMIC DNA]</scope>
    <source>
        <strain evidence="4 5">DSM 23037</strain>
    </source>
</reference>
<sequence length="182" mass="21140">MDNYREIELSRQEKFKGKIISLDVETVKLPNGEVSFREIVRHNGAVSCLAVNEGRALFVTQWREPFKSVSIEIPAGKLDSALEKPFEAIQRELDEETGYQASNWKKVYDFYTSPGFSDEKMYFYYCDELSRLKDTRPLDDDEFLSVNWLTLSEAEKLIDSGRIVDLKTIMAINYWKTIEVAQ</sequence>
<dbReference type="SUPFAM" id="SSF55811">
    <property type="entry name" value="Nudix"/>
    <property type="match status" value="1"/>
</dbReference>
<dbReference type="RefSeq" id="WP_056974924.1">
    <property type="nucleotide sequence ID" value="NZ_AYZL01000020.1"/>
</dbReference>
<gene>
    <name evidence="4" type="ORF">FC86_GL000707</name>
</gene>
<name>A0A0R2DHM1_9LACO</name>